<dbReference type="Proteomes" id="UP001055219">
    <property type="component" value="Unassembled WGS sequence"/>
</dbReference>
<name>A0A9P9XU35_9HYPO</name>
<dbReference type="GeneID" id="75827653"/>
<keyword evidence="2" id="KW-1185">Reference proteome</keyword>
<reference evidence="1" key="2">
    <citation type="submission" date="2022-07" db="EMBL/GenBank/DDBJ databases">
        <authorList>
            <person name="Goncalves M.F.M."/>
            <person name="Hilario S."/>
            <person name="Van De Peer Y."/>
            <person name="Esteves A.C."/>
            <person name="Alves A."/>
        </authorList>
    </citation>
    <scope>NUCLEOTIDE SEQUENCE</scope>
    <source>
        <strain evidence="1">MUM 19.33</strain>
    </source>
</reference>
<dbReference type="RefSeq" id="XP_051358426.1">
    <property type="nucleotide sequence ID" value="XM_051510700.1"/>
</dbReference>
<evidence type="ECO:0000313" key="2">
    <source>
        <dbReference type="Proteomes" id="UP001055219"/>
    </source>
</evidence>
<reference evidence="1" key="1">
    <citation type="journal article" date="2021" name="J Fungi (Basel)">
        <title>Genomic and Metabolomic Analyses of the Marine Fungus Emericellopsis cladophorae: Insights into Saltwater Adaptability Mechanisms and Its Biosynthetic Potential.</title>
        <authorList>
            <person name="Goncalves M.F.M."/>
            <person name="Hilario S."/>
            <person name="Van de Peer Y."/>
            <person name="Esteves A.C."/>
            <person name="Alves A."/>
        </authorList>
    </citation>
    <scope>NUCLEOTIDE SEQUENCE</scope>
    <source>
        <strain evidence="1">MUM 19.33</strain>
    </source>
</reference>
<sequence>MSSNVDWPGPLGSNLAAHQSGWDFMVSVTEFGVNEAVKRYLLTAPDEELPTIRVVFAQDVLYDVATGLEDPEPLILTYDDWLDQMVGYEVDGTALSDLFNITDGTTTDELDGLADIFSLYLGEEDGIEHYFEFTGAMEAKLGIPGKTEAEANGTLDTLMENLPDVLRFDGIDNIGFKLLCEDMAIFRPEEGRRGRPDYMKRFDQDAAAPWVFDVKTNLRFNTVNFQSLPQAVQDQMTAVSGEMFSIEQLLFDVTQPGLADVPSFDLADSYLENIVSTAFVTEYWKTFLAGNEGRGPVLGYAAKANTSTVYEGTLVPLDFRLGVTLYRDPETGQEKQDEVSRKFNTLNYMCMSREDRPLPSIDYIGWNPLAITAEKGQGVVTTHRDHVRNLVIASEFVNAIRQRCYTPYFNTRYDIDLTVEPPKYEAFEGLYLGDLEAPEGSNVNEGSAYSEYHHSSSREFHIAGARTIRVQYNYDVVVQASPGTNLLEVKQDVLMEIEYVRDPLIGSTKKETATHIDRTLTDRLAINVREDGSLYAEQQGAPEVVKRPEATVDDFSDYFSTAQKTATTIQEAINELQAAKAFNLDVSGIVSNVGAFVLPAGETTFKYDSVEFSEHGDMRVLMKYRD</sequence>
<proteinExistence type="predicted"/>
<dbReference type="AlphaFoldDB" id="A0A9P9XU35"/>
<evidence type="ECO:0000313" key="1">
    <source>
        <dbReference type="EMBL" id="KAI6777570.1"/>
    </source>
</evidence>
<organism evidence="1 2">
    <name type="scientific">Emericellopsis cladophorae</name>
    <dbReference type="NCBI Taxonomy" id="2686198"/>
    <lineage>
        <taxon>Eukaryota</taxon>
        <taxon>Fungi</taxon>
        <taxon>Dikarya</taxon>
        <taxon>Ascomycota</taxon>
        <taxon>Pezizomycotina</taxon>
        <taxon>Sordariomycetes</taxon>
        <taxon>Hypocreomycetidae</taxon>
        <taxon>Hypocreales</taxon>
        <taxon>Bionectriaceae</taxon>
        <taxon>Emericellopsis</taxon>
    </lineage>
</organism>
<dbReference type="OrthoDB" id="3235083at2759"/>
<comment type="caution">
    <text evidence="1">The sequence shown here is derived from an EMBL/GenBank/DDBJ whole genome shotgun (WGS) entry which is preliminary data.</text>
</comment>
<gene>
    <name evidence="1" type="ORF">J7T54_001134</name>
</gene>
<accession>A0A9P9XU35</accession>
<protein>
    <submittedName>
        <fullName evidence="1">Uncharacterized protein</fullName>
    </submittedName>
</protein>
<dbReference type="EMBL" id="JAGIXG020000187">
    <property type="protein sequence ID" value="KAI6777570.1"/>
    <property type="molecule type" value="Genomic_DNA"/>
</dbReference>